<protein>
    <submittedName>
        <fullName evidence="2">Uncharacterized protein</fullName>
    </submittedName>
</protein>
<dbReference type="Proteomes" id="UP000034852">
    <property type="component" value="Unassembled WGS sequence"/>
</dbReference>
<accession>A0A0G0JFZ1</accession>
<comment type="caution">
    <text evidence="2">The sequence shown here is derived from an EMBL/GenBank/DDBJ whole genome shotgun (WGS) entry which is preliminary data.</text>
</comment>
<dbReference type="EMBL" id="LBTH01000018">
    <property type="protein sequence ID" value="KKQ35674.1"/>
    <property type="molecule type" value="Genomic_DNA"/>
</dbReference>
<keyword evidence="1" id="KW-0812">Transmembrane</keyword>
<keyword evidence="1" id="KW-1133">Transmembrane helix</keyword>
<reference evidence="2" key="1">
    <citation type="journal article" date="2015" name="Nature">
        <title>rRNA introns, odd ribosomes, and small enigmatic genomes across a large radiation of phyla.</title>
        <authorList>
            <person name="Brown C.T."/>
            <person name="Hug L.A."/>
            <person name="Thomas B.C."/>
            <person name="Sharon I."/>
            <person name="Castelle C.J."/>
            <person name="Singh A."/>
            <person name="Wilkins M.J."/>
            <person name="Williams K.H."/>
            <person name="Banfield J.F."/>
        </authorList>
    </citation>
    <scope>NUCLEOTIDE SEQUENCE [LARGE SCALE GENOMIC DNA]</scope>
</reference>
<dbReference type="AlphaFoldDB" id="A0A0G0JFZ1"/>
<sequence length="84" mass="9778">MNTRKLAYLFLLMSVIVAGYFAYDTYKVVSEDDPDKIDETLAEGSDSATNKIEVNYNEYDIDKTLRFALAQKDAKFIQLYFCRR</sequence>
<proteinExistence type="predicted"/>
<evidence type="ECO:0000256" key="1">
    <source>
        <dbReference type="SAM" id="Phobius"/>
    </source>
</evidence>
<evidence type="ECO:0000313" key="3">
    <source>
        <dbReference type="Proteomes" id="UP000034852"/>
    </source>
</evidence>
<keyword evidence="1" id="KW-0472">Membrane</keyword>
<evidence type="ECO:0000313" key="2">
    <source>
        <dbReference type="EMBL" id="KKQ35674.1"/>
    </source>
</evidence>
<gene>
    <name evidence="2" type="ORF">US52_C0018G0002</name>
</gene>
<feature type="transmembrane region" description="Helical" evidence="1">
    <location>
        <begin position="6"/>
        <end position="23"/>
    </location>
</feature>
<organism evidence="2 3">
    <name type="scientific">candidate division WS6 bacterium GW2011_GWA2_37_6</name>
    <dbReference type="NCBI Taxonomy" id="1619087"/>
    <lineage>
        <taxon>Bacteria</taxon>
        <taxon>Candidatus Dojkabacteria</taxon>
    </lineage>
</organism>
<name>A0A0G0JFZ1_9BACT</name>